<evidence type="ECO:0000256" key="1">
    <source>
        <dbReference type="SAM" id="MobiDB-lite"/>
    </source>
</evidence>
<proteinExistence type="predicted"/>
<dbReference type="AlphaFoldDB" id="A0A6J4V993"/>
<reference evidence="2" key="1">
    <citation type="submission" date="2020-02" db="EMBL/GenBank/DDBJ databases">
        <authorList>
            <person name="Meier V. D."/>
        </authorList>
    </citation>
    <scope>NUCLEOTIDE SEQUENCE</scope>
    <source>
        <strain evidence="2">AVDCRST_MAG49</strain>
    </source>
</reference>
<accession>A0A6J4V993</accession>
<sequence length="224" mass="23268">MASAAGWGVGGDKVTGGLRRTAWLVVVLLAALLLPDNAGSQGPDTLPYLASHQLGDGWETVRSYYPDEEERGEWFPWAEEIRFFWFSGPRGARVLLTMARPAAGTAAAVAAADYLERRIEDVDDGTDRPVGDYPRQPPPRGCDTAMRTEGVDRIDLYPVGATACVAGGGEVLVALVSGRITTRTAGDSDQVDGAQASDLVIAAALGGASVADIAGTPSPATPAG</sequence>
<evidence type="ECO:0000313" key="2">
    <source>
        <dbReference type="EMBL" id="CAA9571854.1"/>
    </source>
</evidence>
<protein>
    <submittedName>
        <fullName evidence="2">Uncharacterized protein</fullName>
    </submittedName>
</protein>
<organism evidence="2">
    <name type="scientific">uncultured Thermomicrobiales bacterium</name>
    <dbReference type="NCBI Taxonomy" id="1645740"/>
    <lineage>
        <taxon>Bacteria</taxon>
        <taxon>Pseudomonadati</taxon>
        <taxon>Thermomicrobiota</taxon>
        <taxon>Thermomicrobia</taxon>
        <taxon>Thermomicrobiales</taxon>
        <taxon>environmental samples</taxon>
    </lineage>
</organism>
<gene>
    <name evidence="2" type="ORF">AVDCRST_MAG49-3704</name>
</gene>
<name>A0A6J4V993_9BACT</name>
<feature type="region of interest" description="Disordered" evidence="1">
    <location>
        <begin position="123"/>
        <end position="143"/>
    </location>
</feature>
<dbReference type="EMBL" id="CADCWG010000259">
    <property type="protein sequence ID" value="CAA9571854.1"/>
    <property type="molecule type" value="Genomic_DNA"/>
</dbReference>